<proteinExistence type="predicted"/>
<organism evidence="1 2">
    <name type="scientific">Streptococcus oralis</name>
    <dbReference type="NCBI Taxonomy" id="1303"/>
    <lineage>
        <taxon>Bacteria</taxon>
        <taxon>Bacillati</taxon>
        <taxon>Bacillota</taxon>
        <taxon>Bacilli</taxon>
        <taxon>Lactobacillales</taxon>
        <taxon>Streptococcaceae</taxon>
        <taxon>Streptococcus</taxon>
    </lineage>
</organism>
<name>A0A139PUN3_STROR</name>
<dbReference type="PATRIC" id="fig|1303.82.peg.1706"/>
<gene>
    <name evidence="1" type="ORF">SORDD27_01606</name>
</gene>
<comment type="caution">
    <text evidence="1">The sequence shown here is derived from an EMBL/GenBank/DDBJ whole genome shotgun (WGS) entry which is preliminary data.</text>
</comment>
<protein>
    <submittedName>
        <fullName evidence="1">Uncharacterized protein</fullName>
    </submittedName>
</protein>
<sequence>MRVENLKRVFFRKFIKNLPNCQNYEKIEDIYHVEGLL</sequence>
<dbReference type="Proteomes" id="UP000072363">
    <property type="component" value="Unassembled WGS sequence"/>
</dbReference>
<dbReference type="EMBL" id="LQNZ01000132">
    <property type="protein sequence ID" value="KXT93976.1"/>
    <property type="molecule type" value="Genomic_DNA"/>
</dbReference>
<dbReference type="AlphaFoldDB" id="A0A139PUN3"/>
<evidence type="ECO:0000313" key="1">
    <source>
        <dbReference type="EMBL" id="KXT93976.1"/>
    </source>
</evidence>
<evidence type="ECO:0000313" key="2">
    <source>
        <dbReference type="Proteomes" id="UP000072363"/>
    </source>
</evidence>
<accession>A0A139PUN3</accession>
<reference evidence="1 2" key="1">
    <citation type="submission" date="2016-01" db="EMBL/GenBank/DDBJ databases">
        <title>Highly variable Streptococcus oralis are common among viridans streptococci isolated from primates.</title>
        <authorList>
            <person name="Denapaite D."/>
            <person name="Rieger M."/>
            <person name="Koendgen S."/>
            <person name="Brueckner R."/>
            <person name="Ochigava I."/>
            <person name="Kappeler P."/>
            <person name="Maetz-Rensing K."/>
            <person name="Leendertz F."/>
            <person name="Hakenbeck R."/>
        </authorList>
    </citation>
    <scope>NUCLEOTIDE SEQUENCE [LARGE SCALE GENOMIC DNA]</scope>
    <source>
        <strain evidence="1 2">DD27</strain>
    </source>
</reference>